<keyword evidence="1" id="KW-0812">Transmembrane</keyword>
<keyword evidence="1" id="KW-1133">Transmembrane helix</keyword>
<gene>
    <name evidence="2" type="ORF">TONV_076</name>
</gene>
<accession>A0A0B4VG90</accession>
<evidence type="ECO:0000256" key="1">
    <source>
        <dbReference type="SAM" id="Phobius"/>
    </source>
</evidence>
<dbReference type="GeneID" id="22921790"/>
<evidence type="ECO:0000313" key="2">
    <source>
        <dbReference type="EMBL" id="AJD20136.1"/>
    </source>
</evidence>
<feature type="transmembrane region" description="Helical" evidence="1">
    <location>
        <begin position="29"/>
        <end position="52"/>
    </location>
</feature>
<organism evidence="2 3">
    <name type="scientific">Tipula oleracea nudivirus</name>
    <dbReference type="NCBI Taxonomy" id="1546257"/>
    <lineage>
        <taxon>Viruses</taxon>
        <taxon>Viruses incertae sedis</taxon>
        <taxon>Naldaviricetes</taxon>
        <taxon>Lefavirales</taxon>
        <taxon>Nudiviridae</taxon>
        <taxon>Deltanudivirus</taxon>
        <taxon>Deltanudivirus tipoleraceae</taxon>
    </lineage>
</organism>
<keyword evidence="3" id="KW-1185">Reference proteome</keyword>
<reference evidence="2 3" key="1">
    <citation type="journal article" date="2015" name="J. Virol.">
        <title>The genome of the nucleopolyhedrosis-causing virus from Tipula oleracea sheds new light on the Nudiviridae family.</title>
        <authorList>
            <person name="Bezier A."/>
            <person name="Theze J."/>
            <person name="Gavory F."/>
            <person name="Gaillard J."/>
            <person name="Poulain J."/>
            <person name="Drezen J.M."/>
            <person name="Herniou E.A."/>
        </authorList>
    </citation>
    <scope>NUCLEOTIDE SEQUENCE [LARGE SCALE GENOMIC DNA]</scope>
    <source>
        <strain evidence="2">35</strain>
    </source>
</reference>
<proteinExistence type="predicted"/>
<keyword evidence="1" id="KW-0472">Membrane</keyword>
<dbReference type="KEGG" id="vg:22921790"/>
<name>A0A0B4VG90_9VIRU</name>
<protein>
    <submittedName>
        <fullName evidence="2">Uncharacterized protein</fullName>
    </submittedName>
</protein>
<dbReference type="RefSeq" id="YP_009116723.1">
    <property type="nucleotide sequence ID" value="NC_026242.1"/>
</dbReference>
<evidence type="ECO:0000313" key="3">
    <source>
        <dbReference type="Proteomes" id="UP000201058"/>
    </source>
</evidence>
<dbReference type="Proteomes" id="UP000201058">
    <property type="component" value="Segment"/>
</dbReference>
<sequence>MKVDFFKRMLVKSFRNINATKNKYKKIKWSAIACYFFFIFILNDTLISFNIAKIYCLYFTGL</sequence>
<dbReference type="EMBL" id="KM610234">
    <property type="protein sequence ID" value="AJD20136.1"/>
    <property type="molecule type" value="Genomic_DNA"/>
</dbReference>